<comment type="caution">
    <text evidence="2">The sequence shown here is derived from an EMBL/GenBank/DDBJ whole genome shotgun (WGS) entry which is preliminary data.</text>
</comment>
<dbReference type="RefSeq" id="WP_188650940.1">
    <property type="nucleotide sequence ID" value="NZ_BMIN01000002.1"/>
</dbReference>
<name>A0ABQ1PS10_9BACI</name>
<dbReference type="Proteomes" id="UP000642571">
    <property type="component" value="Unassembled WGS sequence"/>
</dbReference>
<evidence type="ECO:0000313" key="3">
    <source>
        <dbReference type="Proteomes" id="UP000642571"/>
    </source>
</evidence>
<evidence type="ECO:0000256" key="1">
    <source>
        <dbReference type="SAM" id="SignalP"/>
    </source>
</evidence>
<gene>
    <name evidence="2" type="ORF">GCM10011389_07000</name>
</gene>
<keyword evidence="1" id="KW-0732">Signal</keyword>
<feature type="signal peptide" evidence="1">
    <location>
        <begin position="1"/>
        <end position="23"/>
    </location>
</feature>
<sequence length="104" mass="11752">MKKMGAMVWSMLWVLSLASVVKAVTVSNVFPVNVSIEGFSHKNVRLSGNKGRNGVLDYRSMKRLCQTKEFWCKARGSPRGKIDELIVYLVRVRSSFNELPCVSQ</sequence>
<accession>A0ABQ1PS10</accession>
<organism evidence="2 3">
    <name type="scientific">Pontibacillus salipaludis</name>
    <dbReference type="NCBI Taxonomy" id="1697394"/>
    <lineage>
        <taxon>Bacteria</taxon>
        <taxon>Bacillati</taxon>
        <taxon>Bacillota</taxon>
        <taxon>Bacilli</taxon>
        <taxon>Bacillales</taxon>
        <taxon>Bacillaceae</taxon>
        <taxon>Pontibacillus</taxon>
    </lineage>
</organism>
<dbReference type="EMBL" id="BMIN01000002">
    <property type="protein sequence ID" value="GGD02172.1"/>
    <property type="molecule type" value="Genomic_DNA"/>
</dbReference>
<protein>
    <submittedName>
        <fullName evidence="2">Uncharacterized protein</fullName>
    </submittedName>
</protein>
<feature type="chain" id="PRO_5046729108" evidence="1">
    <location>
        <begin position="24"/>
        <end position="104"/>
    </location>
</feature>
<reference evidence="3" key="1">
    <citation type="journal article" date="2019" name="Int. J. Syst. Evol. Microbiol.">
        <title>The Global Catalogue of Microorganisms (GCM) 10K type strain sequencing project: providing services to taxonomists for standard genome sequencing and annotation.</title>
        <authorList>
            <consortium name="The Broad Institute Genomics Platform"/>
            <consortium name="The Broad Institute Genome Sequencing Center for Infectious Disease"/>
            <person name="Wu L."/>
            <person name="Ma J."/>
        </authorList>
    </citation>
    <scope>NUCLEOTIDE SEQUENCE [LARGE SCALE GENOMIC DNA]</scope>
    <source>
        <strain evidence="3">CGMCC 1.15353</strain>
    </source>
</reference>
<proteinExistence type="predicted"/>
<keyword evidence="3" id="KW-1185">Reference proteome</keyword>
<evidence type="ECO:0000313" key="2">
    <source>
        <dbReference type="EMBL" id="GGD02172.1"/>
    </source>
</evidence>